<gene>
    <name evidence="6" type="ORF">MQH31_03065</name>
</gene>
<name>A0AA41QU87_9MICO</name>
<evidence type="ECO:0000256" key="3">
    <source>
        <dbReference type="ARBA" id="ARBA00023163"/>
    </source>
</evidence>
<organism evidence="6 7">
    <name type="scientific">Cryobacterium zhongshanensis</name>
    <dbReference type="NCBI Taxonomy" id="2928153"/>
    <lineage>
        <taxon>Bacteria</taxon>
        <taxon>Bacillati</taxon>
        <taxon>Actinomycetota</taxon>
        <taxon>Actinomycetes</taxon>
        <taxon>Micrococcales</taxon>
        <taxon>Microbacteriaceae</taxon>
        <taxon>Cryobacterium</taxon>
    </lineage>
</organism>
<dbReference type="PROSITE" id="PS51078">
    <property type="entry name" value="ICLR_ED"/>
    <property type="match status" value="1"/>
</dbReference>
<feature type="domain" description="HTH iclR-type" evidence="4">
    <location>
        <begin position="16"/>
        <end position="78"/>
    </location>
</feature>
<dbReference type="PANTHER" id="PTHR30136">
    <property type="entry name" value="HELIX-TURN-HELIX TRANSCRIPTIONAL REGULATOR, ICLR FAMILY"/>
    <property type="match status" value="1"/>
</dbReference>
<dbReference type="Proteomes" id="UP001165341">
    <property type="component" value="Unassembled WGS sequence"/>
</dbReference>
<evidence type="ECO:0000256" key="1">
    <source>
        <dbReference type="ARBA" id="ARBA00023015"/>
    </source>
</evidence>
<keyword evidence="7" id="KW-1185">Reference proteome</keyword>
<dbReference type="GO" id="GO:0003677">
    <property type="term" value="F:DNA binding"/>
    <property type="evidence" value="ECO:0007669"/>
    <property type="project" value="UniProtKB-KW"/>
</dbReference>
<dbReference type="InterPro" id="IPR050707">
    <property type="entry name" value="HTH_MetabolicPath_Reg"/>
</dbReference>
<dbReference type="InterPro" id="IPR036388">
    <property type="entry name" value="WH-like_DNA-bd_sf"/>
</dbReference>
<comment type="caution">
    <text evidence="6">The sequence shown here is derived from an EMBL/GenBank/DDBJ whole genome shotgun (WGS) entry which is preliminary data.</text>
</comment>
<keyword evidence="3" id="KW-0804">Transcription</keyword>
<dbReference type="GO" id="GO:0003700">
    <property type="term" value="F:DNA-binding transcription factor activity"/>
    <property type="evidence" value="ECO:0007669"/>
    <property type="project" value="TreeGrafter"/>
</dbReference>
<dbReference type="PROSITE" id="PS51077">
    <property type="entry name" value="HTH_ICLR"/>
    <property type="match status" value="1"/>
</dbReference>
<dbReference type="InterPro" id="IPR014757">
    <property type="entry name" value="Tscrpt_reg_IclR_C"/>
</dbReference>
<evidence type="ECO:0000256" key="2">
    <source>
        <dbReference type="ARBA" id="ARBA00023125"/>
    </source>
</evidence>
<sequence length="267" mass="28751">MTTDRAAGPGGTVQGAQVTARIALLLRLVGRAPAGALISDLARDSGLTRPTVHRLLASLAAEGLLDHDALRHTWHYGPEIFVMGVVAAERYPIEELARPSLRRLAEETGESAFLSIRRGAETVCLLREEGSFPIRSFVLHEGVRFPLGVASAGLAILAFLPEDEVTALLEGSLTEAWGPAHTVAGIRSHLEQTRSTGYAVNPGLILEGSWGMGAAIFDRSGRPAWALSLTGIEPRFRPERQPMLGRLLLEEANRITQELQKPGLPAH</sequence>
<dbReference type="Pfam" id="PF09339">
    <property type="entry name" value="HTH_IclR"/>
    <property type="match status" value="1"/>
</dbReference>
<proteinExistence type="predicted"/>
<dbReference type="SUPFAM" id="SSF55781">
    <property type="entry name" value="GAF domain-like"/>
    <property type="match status" value="1"/>
</dbReference>
<dbReference type="Gene3D" id="1.10.10.10">
    <property type="entry name" value="Winged helix-like DNA-binding domain superfamily/Winged helix DNA-binding domain"/>
    <property type="match status" value="1"/>
</dbReference>
<reference evidence="6" key="1">
    <citation type="submission" date="2022-03" db="EMBL/GenBank/DDBJ databases">
        <title>Cryobacterium sp. nov. strain ZS14-85, isolated from Antarctic soil.</title>
        <authorList>
            <person name="Li J."/>
            <person name="Niu G."/>
        </authorList>
    </citation>
    <scope>NUCLEOTIDE SEQUENCE</scope>
    <source>
        <strain evidence="6">ZS14-85</strain>
    </source>
</reference>
<dbReference type="InterPro" id="IPR005471">
    <property type="entry name" value="Tscrpt_reg_IclR_N"/>
</dbReference>
<dbReference type="InterPro" id="IPR029016">
    <property type="entry name" value="GAF-like_dom_sf"/>
</dbReference>
<evidence type="ECO:0000313" key="7">
    <source>
        <dbReference type="Proteomes" id="UP001165341"/>
    </source>
</evidence>
<evidence type="ECO:0000313" key="6">
    <source>
        <dbReference type="EMBL" id="MCI4656794.1"/>
    </source>
</evidence>
<dbReference type="RefSeq" id="WP_243010864.1">
    <property type="nucleotide sequence ID" value="NZ_JALGAR010000001.1"/>
</dbReference>
<dbReference type="InterPro" id="IPR036390">
    <property type="entry name" value="WH_DNA-bd_sf"/>
</dbReference>
<dbReference type="PANTHER" id="PTHR30136:SF39">
    <property type="entry name" value="TRANSCRIPTIONAL REGULATORY PROTEIN"/>
    <property type="match status" value="1"/>
</dbReference>
<keyword evidence="2" id="KW-0238">DNA-binding</keyword>
<dbReference type="SUPFAM" id="SSF46785">
    <property type="entry name" value="Winged helix' DNA-binding domain"/>
    <property type="match status" value="1"/>
</dbReference>
<dbReference type="Gene3D" id="3.30.450.40">
    <property type="match status" value="1"/>
</dbReference>
<evidence type="ECO:0000259" key="4">
    <source>
        <dbReference type="PROSITE" id="PS51077"/>
    </source>
</evidence>
<dbReference type="EMBL" id="JALGAR010000001">
    <property type="protein sequence ID" value="MCI4656794.1"/>
    <property type="molecule type" value="Genomic_DNA"/>
</dbReference>
<dbReference type="Pfam" id="PF01614">
    <property type="entry name" value="IclR_C"/>
    <property type="match status" value="1"/>
</dbReference>
<dbReference type="AlphaFoldDB" id="A0AA41QU87"/>
<feature type="domain" description="IclR-ED" evidence="5">
    <location>
        <begin position="79"/>
        <end position="261"/>
    </location>
</feature>
<dbReference type="GO" id="GO:0045892">
    <property type="term" value="P:negative regulation of DNA-templated transcription"/>
    <property type="evidence" value="ECO:0007669"/>
    <property type="project" value="TreeGrafter"/>
</dbReference>
<protein>
    <submittedName>
        <fullName evidence="6">IclR family transcriptional regulator</fullName>
    </submittedName>
</protein>
<evidence type="ECO:0000259" key="5">
    <source>
        <dbReference type="PROSITE" id="PS51078"/>
    </source>
</evidence>
<keyword evidence="1" id="KW-0805">Transcription regulation</keyword>
<dbReference type="SMART" id="SM00346">
    <property type="entry name" value="HTH_ICLR"/>
    <property type="match status" value="1"/>
</dbReference>
<accession>A0AA41QU87</accession>